<name>A0A1S8A9Z3_ROSNE</name>
<organism evidence="1">
    <name type="scientific">Rosellinia necatrix</name>
    <name type="common">White root-rot fungus</name>
    <dbReference type="NCBI Taxonomy" id="77044"/>
    <lineage>
        <taxon>Eukaryota</taxon>
        <taxon>Fungi</taxon>
        <taxon>Dikarya</taxon>
        <taxon>Ascomycota</taxon>
        <taxon>Pezizomycotina</taxon>
        <taxon>Sordariomycetes</taxon>
        <taxon>Xylariomycetidae</taxon>
        <taxon>Xylariales</taxon>
        <taxon>Xylariaceae</taxon>
        <taxon>Rosellinia</taxon>
    </lineage>
</organism>
<gene>
    <name evidence="1" type="ORF">SAMD00023353_5300030</name>
</gene>
<dbReference type="OrthoDB" id="4770707at2759"/>
<evidence type="ECO:0000313" key="2">
    <source>
        <dbReference type="Proteomes" id="UP000054516"/>
    </source>
</evidence>
<proteinExistence type="predicted"/>
<protein>
    <submittedName>
        <fullName evidence="1">Uncharacterized protein</fullName>
    </submittedName>
</protein>
<keyword evidence="2" id="KW-1185">Reference proteome</keyword>
<dbReference type="AlphaFoldDB" id="A0A1S8A9Z3"/>
<reference evidence="1" key="1">
    <citation type="submission" date="2016-03" db="EMBL/GenBank/DDBJ databases">
        <title>Draft genome sequence of Rosellinia necatrix.</title>
        <authorList>
            <person name="Kanematsu S."/>
        </authorList>
    </citation>
    <scope>NUCLEOTIDE SEQUENCE [LARGE SCALE GENOMIC DNA]</scope>
    <source>
        <strain evidence="1">W97</strain>
    </source>
</reference>
<evidence type="ECO:0000313" key="1">
    <source>
        <dbReference type="EMBL" id="GAW26869.1"/>
    </source>
</evidence>
<dbReference type="Proteomes" id="UP000054516">
    <property type="component" value="Unassembled WGS sequence"/>
</dbReference>
<dbReference type="EMBL" id="DF977498">
    <property type="protein sequence ID" value="GAW26869.1"/>
    <property type="molecule type" value="Genomic_DNA"/>
</dbReference>
<sequence length="73" mass="8343">MANLVTRDYSESIGVIVQHFSAMAWRARDLLTQASVEGSQILKQLNRRKYSDIPGRNFNWDVQTATLVKYIGL</sequence>
<accession>A0A1S8A9Z3</accession>